<dbReference type="PANTHER" id="PTHR35826:SF1">
    <property type="entry name" value="PROTEIN ATP6V1FNB-LIKE"/>
    <property type="match status" value="1"/>
</dbReference>
<organism evidence="2 3">
    <name type="scientific">Spodoptera exigua</name>
    <name type="common">Beet armyworm</name>
    <name type="synonym">Noctua fulgens</name>
    <dbReference type="NCBI Taxonomy" id="7107"/>
    <lineage>
        <taxon>Eukaryota</taxon>
        <taxon>Metazoa</taxon>
        <taxon>Ecdysozoa</taxon>
        <taxon>Arthropoda</taxon>
        <taxon>Hexapoda</taxon>
        <taxon>Insecta</taxon>
        <taxon>Pterygota</taxon>
        <taxon>Neoptera</taxon>
        <taxon>Endopterygota</taxon>
        <taxon>Lepidoptera</taxon>
        <taxon>Glossata</taxon>
        <taxon>Ditrysia</taxon>
        <taxon>Noctuoidea</taxon>
        <taxon>Noctuidae</taxon>
        <taxon>Amphipyrinae</taxon>
        <taxon>Spodoptera</taxon>
    </lineage>
</organism>
<dbReference type="Proteomes" id="UP000814243">
    <property type="component" value="Unassembled WGS sequence"/>
</dbReference>
<dbReference type="EMBL" id="JACEFF010000235">
    <property type="protein sequence ID" value="KAH9641411.1"/>
    <property type="molecule type" value="Genomic_DNA"/>
</dbReference>
<proteinExistence type="predicted"/>
<comment type="caution">
    <text evidence="2">The sequence shown here is derived from an EMBL/GenBank/DDBJ whole genome shotgun (WGS) entry which is preliminary data.</text>
</comment>
<dbReference type="PANTHER" id="PTHR35826">
    <property type="entry name" value="PROTEIN ATP6V1FNB-LIKE"/>
    <property type="match status" value="1"/>
</dbReference>
<name>A0A922MQH5_SPOEX</name>
<evidence type="ECO:0000313" key="2">
    <source>
        <dbReference type="EMBL" id="KAH9641411.1"/>
    </source>
</evidence>
<dbReference type="InterPro" id="IPR054323">
    <property type="entry name" value="SPMIP1_C"/>
</dbReference>
<accession>A0A922MQH5</accession>
<evidence type="ECO:0000313" key="3">
    <source>
        <dbReference type="Proteomes" id="UP000814243"/>
    </source>
</evidence>
<protein>
    <recommendedName>
        <fullName evidence="1">Sperm microtubule inner protein 1 C-terminal domain-containing protein</fullName>
    </recommendedName>
</protein>
<reference evidence="2" key="1">
    <citation type="journal article" date="2021" name="G3 (Bethesda)">
        <title>Genome and transcriptome analysis of the beet armyworm Spodoptera exigua reveals targets for pest control. .</title>
        <authorList>
            <person name="Simon S."/>
            <person name="Breeschoten T."/>
            <person name="Jansen H.J."/>
            <person name="Dirks R.P."/>
            <person name="Schranz M.E."/>
            <person name="Ros V.I.D."/>
        </authorList>
    </citation>
    <scope>NUCLEOTIDE SEQUENCE</scope>
    <source>
        <strain evidence="2">TB_SE_WUR_2020</strain>
    </source>
</reference>
<evidence type="ECO:0000259" key="1">
    <source>
        <dbReference type="Pfam" id="PF22589"/>
    </source>
</evidence>
<dbReference type="AlphaFoldDB" id="A0A922MQH5"/>
<feature type="domain" description="Sperm microtubule inner protein 1 C-terminal" evidence="1">
    <location>
        <begin position="90"/>
        <end position="188"/>
    </location>
</feature>
<sequence>MPRDEYSNPLLQNFFIERLNQENMKCMKWFLRHKDKIIKNAPNVEDCKHYTTEQIAQAQIEAGLKMFAEQNKVSARFRRKSTLKDEANTTTVNEFFEKREESPIMEPVYPKESSILYTELSAGGGRNAYLNTRYRKLPEEKYTSCVTTSNMYGWKINETELKSSPRKHNRYSIFMHDLFRRSGAYPDPPDSLQPTDAQYSSCLGF</sequence>
<dbReference type="Pfam" id="PF22589">
    <property type="entry name" value="SPMIP1"/>
    <property type="match status" value="1"/>
</dbReference>
<gene>
    <name evidence="2" type="ORF">HF086_011440</name>
</gene>